<dbReference type="EMBL" id="JAQOWY010000204">
    <property type="protein sequence ID" value="KAK1847374.1"/>
    <property type="molecule type" value="Genomic_DNA"/>
</dbReference>
<accession>A0AAD9AGP9</accession>
<name>A0AAD9AGP9_9PEZI</name>
<sequence>MAINRMARQGAAQRVGRYKTVIVAVNLFLARGYSLPRPFLPCLEPHTLLVLHRRSFVSFFLFIEILRGDSIQSFFSTNTTGALIGRHPLSSLSNSW</sequence>
<keyword evidence="2" id="KW-1185">Reference proteome</keyword>
<evidence type="ECO:0000313" key="2">
    <source>
        <dbReference type="Proteomes" id="UP001243330"/>
    </source>
</evidence>
<protein>
    <submittedName>
        <fullName evidence="1">Uncharacterized protein</fullName>
    </submittedName>
</protein>
<proteinExistence type="predicted"/>
<evidence type="ECO:0000313" key="1">
    <source>
        <dbReference type="EMBL" id="KAK1847374.1"/>
    </source>
</evidence>
<comment type="caution">
    <text evidence="1">The sequence shown here is derived from an EMBL/GenBank/DDBJ whole genome shotgun (WGS) entry which is preliminary data.</text>
</comment>
<dbReference type="Proteomes" id="UP001243330">
    <property type="component" value="Unassembled WGS sequence"/>
</dbReference>
<reference evidence="1" key="1">
    <citation type="submission" date="2023-01" db="EMBL/GenBank/DDBJ databases">
        <title>Colletotrichum chrysophilum M932 genome sequence.</title>
        <authorList>
            <person name="Baroncelli R."/>
        </authorList>
    </citation>
    <scope>NUCLEOTIDE SEQUENCE</scope>
    <source>
        <strain evidence="1">M932</strain>
    </source>
</reference>
<dbReference type="AlphaFoldDB" id="A0AAD9AGP9"/>
<organism evidence="1 2">
    <name type="scientific">Colletotrichum chrysophilum</name>
    <dbReference type="NCBI Taxonomy" id="1836956"/>
    <lineage>
        <taxon>Eukaryota</taxon>
        <taxon>Fungi</taxon>
        <taxon>Dikarya</taxon>
        <taxon>Ascomycota</taxon>
        <taxon>Pezizomycotina</taxon>
        <taxon>Sordariomycetes</taxon>
        <taxon>Hypocreomycetidae</taxon>
        <taxon>Glomerellales</taxon>
        <taxon>Glomerellaceae</taxon>
        <taxon>Colletotrichum</taxon>
        <taxon>Colletotrichum gloeosporioides species complex</taxon>
    </lineage>
</organism>
<gene>
    <name evidence="1" type="ORF">CCHR01_09972</name>
</gene>